<dbReference type="PANTHER" id="PTHR11523:SF12">
    <property type="entry name" value="PROTEIN ATP1B4"/>
    <property type="match status" value="1"/>
</dbReference>
<dbReference type="NCBIfam" id="TIGR01107">
    <property type="entry name" value="Na_K_ATPase_bet"/>
    <property type="match status" value="1"/>
</dbReference>
<dbReference type="PANTHER" id="PTHR11523">
    <property type="entry name" value="SODIUM/POTASSIUM-DEPENDENT ATPASE BETA SUBUNIT"/>
    <property type="match status" value="1"/>
</dbReference>
<keyword evidence="7" id="KW-0406">Ion transport</keyword>
<dbReference type="Gene3D" id="2.60.40.1660">
    <property type="entry name" value="Na, k-atpase alpha subunit"/>
    <property type="match status" value="1"/>
</dbReference>
<keyword evidence="3 7" id="KW-0812">Transmembrane</keyword>
<evidence type="ECO:0000256" key="8">
    <source>
        <dbReference type="SAM" id="MobiDB-lite"/>
    </source>
</evidence>
<evidence type="ECO:0000313" key="9">
    <source>
        <dbReference type="Proteomes" id="UP001190640"/>
    </source>
</evidence>
<dbReference type="Pfam" id="PF00287">
    <property type="entry name" value="Na_K-ATPase"/>
    <property type="match status" value="1"/>
</dbReference>
<organism evidence="9 11">
    <name type="scientific">Eublepharis macularius</name>
    <name type="common">Leopard gecko</name>
    <name type="synonym">Cyrtodactylus macularius</name>
    <dbReference type="NCBI Taxonomy" id="481883"/>
    <lineage>
        <taxon>Eukaryota</taxon>
        <taxon>Metazoa</taxon>
        <taxon>Chordata</taxon>
        <taxon>Craniata</taxon>
        <taxon>Vertebrata</taxon>
        <taxon>Euteleostomi</taxon>
        <taxon>Lepidosauria</taxon>
        <taxon>Squamata</taxon>
        <taxon>Bifurcata</taxon>
        <taxon>Gekkota</taxon>
        <taxon>Eublepharidae</taxon>
        <taxon>Eublepharinae</taxon>
        <taxon>Eublepharis</taxon>
    </lineage>
</organism>
<feature type="compositionally biased region" description="Basic and acidic residues" evidence="8">
    <location>
        <begin position="10"/>
        <end position="42"/>
    </location>
</feature>
<evidence type="ECO:0000256" key="5">
    <source>
        <dbReference type="ARBA" id="ARBA00022989"/>
    </source>
</evidence>
<dbReference type="GO" id="GO:0006355">
    <property type="term" value="P:regulation of DNA-templated transcription"/>
    <property type="evidence" value="ECO:0007669"/>
    <property type="project" value="TreeGrafter"/>
</dbReference>
<name>A0AA97KD15_EUBMA</name>
<dbReference type="CTD" id="23439"/>
<dbReference type="GO" id="GO:0006814">
    <property type="term" value="P:sodium ion transport"/>
    <property type="evidence" value="ECO:0007669"/>
    <property type="project" value="InterPro"/>
</dbReference>
<comment type="similarity">
    <text evidence="2 7">Belongs to the X(+)/potassium ATPases subunit beta family.</text>
</comment>
<dbReference type="RefSeq" id="XP_054852715.1">
    <property type="nucleotide sequence ID" value="XM_054996740.1"/>
</dbReference>
<evidence type="ECO:0000313" key="13">
    <source>
        <dbReference type="RefSeq" id="XP_054852716.1"/>
    </source>
</evidence>
<comment type="function">
    <text evidence="7">This is the non-catalytic component of the active enzyme, which catalyzes the hydrolysis of ATP coupled with the exchange of Na(+) and K(+) ions across the plasma membrane.</text>
</comment>
<evidence type="ECO:0000256" key="6">
    <source>
        <dbReference type="ARBA" id="ARBA00023136"/>
    </source>
</evidence>
<keyword evidence="4" id="KW-0735">Signal-anchor</keyword>
<dbReference type="GO" id="GO:0005637">
    <property type="term" value="C:nuclear inner membrane"/>
    <property type="evidence" value="ECO:0007669"/>
    <property type="project" value="TreeGrafter"/>
</dbReference>
<dbReference type="RefSeq" id="XP_054852713.1">
    <property type="nucleotide sequence ID" value="XM_054996738.1"/>
</dbReference>
<sequence length="324" mass="37045">MEMNATSGGSEDHHGNYKPRLENRDEERAQQHTGEDKEERKPPAMAKKTWGDMMKELKVFLWNPETRECLGRTAHSWGRIFLFYLVFYLFLAGMFAACLYGLVLTLSPYTPKYRDRVSPPGVMIRPHVKHGFSISLNMSDPKSWQPYVENLQQFLEAYNDSVQESKNTVCTPGNYFIQDTGESTMKHACQFKRSLLKNCSGLEDETFGYSLGHPCILLKINRIIGYRPGYGTPVTVECKAQKGNESDIQAVDFYPNTTFDPMYFPYYGKSTHVNYTSPLVAIQFTVIKNQLIPIQCQLNGVGIINDKHNDRFLGRIIFSLSVTE</sequence>
<evidence type="ECO:0000313" key="12">
    <source>
        <dbReference type="RefSeq" id="XP_054852715.1"/>
    </source>
</evidence>
<dbReference type="Proteomes" id="UP001190640">
    <property type="component" value="Chromosome 13"/>
</dbReference>
<evidence type="ECO:0000256" key="3">
    <source>
        <dbReference type="ARBA" id="ARBA00022692"/>
    </source>
</evidence>
<keyword evidence="6 7" id="KW-0472">Membrane</keyword>
<dbReference type="Gene3D" id="1.20.5.170">
    <property type="match status" value="1"/>
</dbReference>
<dbReference type="GO" id="GO:0005890">
    <property type="term" value="C:sodium:potassium-exchanging ATPase complex"/>
    <property type="evidence" value="ECO:0007669"/>
    <property type="project" value="InterPro"/>
</dbReference>
<feature type="region of interest" description="Disordered" evidence="8">
    <location>
        <begin position="1"/>
        <end position="47"/>
    </location>
</feature>
<protein>
    <recommendedName>
        <fullName evidence="7">Sodium/potassium-transporting ATPase subunit beta</fullName>
    </recommendedName>
</protein>
<dbReference type="RefSeq" id="XP_054852716.1">
    <property type="nucleotide sequence ID" value="XM_054996741.1"/>
</dbReference>
<comment type="subcellular location">
    <subcellularLocation>
        <location evidence="1">Membrane</location>
        <topology evidence="1">Single-pass type II membrane protein</topology>
    </subcellularLocation>
</comment>
<dbReference type="AlphaFoldDB" id="A0AA97KD15"/>
<dbReference type="GO" id="GO:0006813">
    <property type="term" value="P:potassium ion transport"/>
    <property type="evidence" value="ECO:0007669"/>
    <property type="project" value="InterPro"/>
</dbReference>
<dbReference type="PROSITE" id="PS00391">
    <property type="entry name" value="ATPASE_NA_K_BETA_2"/>
    <property type="match status" value="1"/>
</dbReference>
<evidence type="ECO:0000256" key="2">
    <source>
        <dbReference type="ARBA" id="ARBA00005876"/>
    </source>
</evidence>
<dbReference type="GeneID" id="129341506"/>
<accession>A0AA97KD15</accession>
<dbReference type="KEGG" id="emc:129341506"/>
<feature type="transmembrane region" description="Helical" evidence="7">
    <location>
        <begin position="81"/>
        <end position="106"/>
    </location>
</feature>
<evidence type="ECO:0000256" key="1">
    <source>
        <dbReference type="ARBA" id="ARBA00004606"/>
    </source>
</evidence>
<proteinExistence type="inferred from homology"/>
<keyword evidence="5 7" id="KW-1133">Transmembrane helix</keyword>
<evidence type="ECO:0000313" key="10">
    <source>
        <dbReference type="RefSeq" id="XP_054852713.1"/>
    </source>
</evidence>
<gene>
    <name evidence="10 11 12 13" type="primary">ATP1B4</name>
</gene>
<dbReference type="InterPro" id="IPR000402">
    <property type="entry name" value="Na/K_ATPase_sub_beta"/>
</dbReference>
<evidence type="ECO:0000256" key="4">
    <source>
        <dbReference type="ARBA" id="ARBA00022968"/>
    </source>
</evidence>
<reference evidence="10 11" key="1">
    <citation type="submission" date="2025-04" db="UniProtKB">
        <authorList>
            <consortium name="RefSeq"/>
        </authorList>
    </citation>
    <scope>IDENTIFICATION</scope>
    <source>
        <tissue evidence="10 11">Blood</tissue>
    </source>
</reference>
<keyword evidence="7" id="KW-0813">Transport</keyword>
<keyword evidence="9" id="KW-1185">Reference proteome</keyword>
<dbReference type="RefSeq" id="XP_054852714.1">
    <property type="nucleotide sequence ID" value="XM_054996739.1"/>
</dbReference>
<evidence type="ECO:0000313" key="11">
    <source>
        <dbReference type="RefSeq" id="XP_054852714.1"/>
    </source>
</evidence>
<dbReference type="FunFam" id="2.60.40.1660:FF:000001">
    <property type="entry name" value="Sodium/potassium-transporting ATPase subunit beta"/>
    <property type="match status" value="1"/>
</dbReference>
<evidence type="ECO:0000256" key="7">
    <source>
        <dbReference type="RuleBase" id="RU362099"/>
    </source>
</evidence>
<dbReference type="InterPro" id="IPR038702">
    <property type="entry name" value="Na/K_ATPase_sub_beta_sf"/>
</dbReference>